<dbReference type="PANTHER" id="PTHR43404:SF1">
    <property type="entry name" value="MNN4P"/>
    <property type="match status" value="1"/>
</dbReference>
<gene>
    <name evidence="1" type="ORF">GCM10009083_04270</name>
</gene>
<dbReference type="EMBL" id="BMNN01000001">
    <property type="protein sequence ID" value="GGI90949.1"/>
    <property type="molecule type" value="Genomic_DNA"/>
</dbReference>
<organism evidence="1 2">
    <name type="scientific">Halopseudomonas pertucinogena</name>
    <dbReference type="NCBI Taxonomy" id="86175"/>
    <lineage>
        <taxon>Bacteria</taxon>
        <taxon>Pseudomonadati</taxon>
        <taxon>Pseudomonadota</taxon>
        <taxon>Gammaproteobacteria</taxon>
        <taxon>Pseudomonadales</taxon>
        <taxon>Pseudomonadaceae</taxon>
        <taxon>Halopseudomonas</taxon>
    </lineage>
</organism>
<dbReference type="PANTHER" id="PTHR43404">
    <property type="entry name" value="LIPOPOLYSACCHARIDE CHOLINEPHOSPHOTRANSFERASE LICD"/>
    <property type="match status" value="1"/>
</dbReference>
<proteinExistence type="predicted"/>
<dbReference type="InterPro" id="IPR052942">
    <property type="entry name" value="LPS_cholinephosphotransferase"/>
</dbReference>
<sequence>MQFNKSYRLLRYLNRSHSRVSRYGLGALAWLGTLAFTRSATLAGLMRRGFVEDDFRLAFRRAAWLARHVLPALDLFKDPFFDFTMETSPAERMALKHFLERYKSNAKPWAYATDHLYLMAADIHARLEDEINGLAMHEEVSAFYDTADTALSALAVPATDLAPVRKERDDDFSKADAVEALRDLSQALPLAQWPWYVISGTFLGLHREGGFLAHDYDIDIGINAEDINIDALITALDAYPRFATKKVDLHIEITQDKQGKLHLRKVPALMKLIHKNGLNLDIFIHHTENGRCWHGSIIHRWENTPFTLVKRELEGVTVQAPADADRYLTENYGAWRTPVKEFDCTTGTPNLVASRNFLSVALFVKRLAVFGETNARDAEKLRRALISSGVIRAEGQRIRVVRRFEHQPILEKDAA</sequence>
<evidence type="ECO:0000313" key="2">
    <source>
        <dbReference type="Proteomes" id="UP000633263"/>
    </source>
</evidence>
<keyword evidence="2" id="KW-1185">Reference proteome</keyword>
<accession>A0ABQ2CJT7</accession>
<comment type="caution">
    <text evidence="1">The sequence shown here is derived from an EMBL/GenBank/DDBJ whole genome shotgun (WGS) entry which is preliminary data.</text>
</comment>
<dbReference type="Proteomes" id="UP000633263">
    <property type="component" value="Unassembled WGS sequence"/>
</dbReference>
<name>A0ABQ2CJT7_9GAMM</name>
<evidence type="ECO:0008006" key="3">
    <source>
        <dbReference type="Google" id="ProtNLM"/>
    </source>
</evidence>
<evidence type="ECO:0000313" key="1">
    <source>
        <dbReference type="EMBL" id="GGI90949.1"/>
    </source>
</evidence>
<protein>
    <recommendedName>
        <fullName evidence="3">LicD family protein</fullName>
    </recommendedName>
</protein>
<reference evidence="2" key="1">
    <citation type="journal article" date="2019" name="Int. J. Syst. Evol. Microbiol.">
        <title>The Global Catalogue of Microorganisms (GCM) 10K type strain sequencing project: providing services to taxonomists for standard genome sequencing and annotation.</title>
        <authorList>
            <consortium name="The Broad Institute Genomics Platform"/>
            <consortium name="The Broad Institute Genome Sequencing Center for Infectious Disease"/>
            <person name="Wu L."/>
            <person name="Ma J."/>
        </authorList>
    </citation>
    <scope>NUCLEOTIDE SEQUENCE [LARGE SCALE GENOMIC DNA]</scope>
    <source>
        <strain evidence="2">JCM 11590</strain>
    </source>
</reference>